<comment type="caution">
    <text evidence="3">The sequence shown here is derived from an EMBL/GenBank/DDBJ whole genome shotgun (WGS) entry which is preliminary data.</text>
</comment>
<sequence>MTEPISTPNTTRAAAQEAARDAALDAEVRDRFTAHEPAALDPVFREALRTHLRQMVTASATASGETTAKSEAVSRPARRRHWPRRRTLTLAAVLAAGLGGGGAALASGVLPLPGADDVVLRTPAQTVVHTGTATVDLGERPAGVTSVELTLTCLSAGTFTFDDGASLSCAPGDVTAQAASVPTPGLAAQHSGSAGYTLALKAGQSTTTITATAGTRWSLTTAYSTRTPTEWALNAHGQTYGVTKDDGSQPDLIAVVATTSTGQQGYVRASDLNPPLNFTSPQEAAQWSAAQPPVRTLPVYASDGTTVIGSFQAG</sequence>
<proteinExistence type="predicted"/>
<evidence type="ECO:0000313" key="3">
    <source>
        <dbReference type="EMBL" id="MEZ0493273.1"/>
    </source>
</evidence>
<feature type="transmembrane region" description="Helical" evidence="2">
    <location>
        <begin position="88"/>
        <end position="110"/>
    </location>
</feature>
<organism evidence="3 4">
    <name type="scientific">Kineococcus mangrovi</name>
    <dbReference type="NCBI Taxonomy" id="1660183"/>
    <lineage>
        <taxon>Bacteria</taxon>
        <taxon>Bacillati</taxon>
        <taxon>Actinomycetota</taxon>
        <taxon>Actinomycetes</taxon>
        <taxon>Kineosporiales</taxon>
        <taxon>Kineosporiaceae</taxon>
        <taxon>Kineococcus</taxon>
    </lineage>
</organism>
<keyword evidence="2" id="KW-0472">Membrane</keyword>
<feature type="region of interest" description="Disordered" evidence="1">
    <location>
        <begin position="1"/>
        <end position="22"/>
    </location>
</feature>
<reference evidence="3 4" key="1">
    <citation type="submission" date="2024-07" db="EMBL/GenBank/DDBJ databases">
        <authorList>
            <person name="Thanompreechachai J."/>
            <person name="Duangmal K."/>
        </authorList>
    </citation>
    <scope>NUCLEOTIDE SEQUENCE [LARGE SCALE GENOMIC DNA]</scope>
    <source>
        <strain evidence="3 4">TBRC 1896</strain>
    </source>
</reference>
<name>A0ABV4I6E9_9ACTN</name>
<accession>A0ABV4I6E9</accession>
<feature type="compositionally biased region" description="Polar residues" evidence="1">
    <location>
        <begin position="1"/>
        <end position="11"/>
    </location>
</feature>
<dbReference type="RefSeq" id="WP_370719521.1">
    <property type="nucleotide sequence ID" value="NZ_JBGGTQ010000006.1"/>
</dbReference>
<keyword evidence="2" id="KW-1133">Transmembrane helix</keyword>
<feature type="region of interest" description="Disordered" evidence="1">
    <location>
        <begin position="57"/>
        <end position="80"/>
    </location>
</feature>
<evidence type="ECO:0000256" key="1">
    <source>
        <dbReference type="SAM" id="MobiDB-lite"/>
    </source>
</evidence>
<dbReference type="EMBL" id="JBGGTQ010000006">
    <property type="protein sequence ID" value="MEZ0493273.1"/>
    <property type="molecule type" value="Genomic_DNA"/>
</dbReference>
<evidence type="ECO:0008006" key="5">
    <source>
        <dbReference type="Google" id="ProtNLM"/>
    </source>
</evidence>
<evidence type="ECO:0000256" key="2">
    <source>
        <dbReference type="SAM" id="Phobius"/>
    </source>
</evidence>
<keyword evidence="2" id="KW-0812">Transmembrane</keyword>
<keyword evidence="4" id="KW-1185">Reference proteome</keyword>
<feature type="compositionally biased region" description="Low complexity" evidence="1">
    <location>
        <begin position="57"/>
        <end position="71"/>
    </location>
</feature>
<gene>
    <name evidence="3" type="ORF">AB2L28_13615</name>
</gene>
<dbReference type="Proteomes" id="UP001566476">
    <property type="component" value="Unassembled WGS sequence"/>
</dbReference>
<protein>
    <recommendedName>
        <fullName evidence="5">DUF4179 domain-containing protein</fullName>
    </recommendedName>
</protein>
<evidence type="ECO:0000313" key="4">
    <source>
        <dbReference type="Proteomes" id="UP001566476"/>
    </source>
</evidence>